<protein>
    <submittedName>
        <fullName evidence="1">Uncharacterized protein</fullName>
    </submittedName>
</protein>
<dbReference type="EMBL" id="GBXM01016072">
    <property type="protein sequence ID" value="JAH92505.1"/>
    <property type="molecule type" value="Transcribed_RNA"/>
</dbReference>
<accession>A0A0E9WSH6</accession>
<organism evidence="1">
    <name type="scientific">Anguilla anguilla</name>
    <name type="common">European freshwater eel</name>
    <name type="synonym">Muraena anguilla</name>
    <dbReference type="NCBI Taxonomy" id="7936"/>
    <lineage>
        <taxon>Eukaryota</taxon>
        <taxon>Metazoa</taxon>
        <taxon>Chordata</taxon>
        <taxon>Craniata</taxon>
        <taxon>Vertebrata</taxon>
        <taxon>Euteleostomi</taxon>
        <taxon>Actinopterygii</taxon>
        <taxon>Neopterygii</taxon>
        <taxon>Teleostei</taxon>
        <taxon>Anguilliformes</taxon>
        <taxon>Anguillidae</taxon>
        <taxon>Anguilla</taxon>
    </lineage>
</organism>
<reference evidence="1" key="1">
    <citation type="submission" date="2014-11" db="EMBL/GenBank/DDBJ databases">
        <authorList>
            <person name="Amaro Gonzalez C."/>
        </authorList>
    </citation>
    <scope>NUCLEOTIDE SEQUENCE</scope>
</reference>
<dbReference type="AlphaFoldDB" id="A0A0E9WSH6"/>
<reference evidence="1" key="2">
    <citation type="journal article" date="2015" name="Fish Shellfish Immunol.">
        <title>Early steps in the European eel (Anguilla anguilla)-Vibrio vulnificus interaction in the gills: Role of the RtxA13 toxin.</title>
        <authorList>
            <person name="Callol A."/>
            <person name="Pajuelo D."/>
            <person name="Ebbesson L."/>
            <person name="Teles M."/>
            <person name="MacKenzie S."/>
            <person name="Amaro C."/>
        </authorList>
    </citation>
    <scope>NUCLEOTIDE SEQUENCE</scope>
</reference>
<proteinExistence type="predicted"/>
<name>A0A0E9WSH6_ANGAN</name>
<sequence>MSPVPYPLCYTASHILPMSKGTMAVSYRGIKPVTFSLQDQRLTHHTTPPP</sequence>
<evidence type="ECO:0000313" key="1">
    <source>
        <dbReference type="EMBL" id="JAH92505.1"/>
    </source>
</evidence>